<dbReference type="GO" id="GO:0008430">
    <property type="term" value="F:selenium binding"/>
    <property type="evidence" value="ECO:0007669"/>
    <property type="project" value="InterPro"/>
</dbReference>
<accession>A0A2A2KN99</accession>
<dbReference type="STRING" id="2018661.A0A2A2KN99"/>
<keyword evidence="2" id="KW-0711">Selenium</keyword>
<comment type="similarity">
    <text evidence="1">Belongs to the selenium-binding protein family.</text>
</comment>
<dbReference type="AlphaFoldDB" id="A0A2A2KN99"/>
<organism evidence="3 4">
    <name type="scientific">Diploscapter pachys</name>
    <dbReference type="NCBI Taxonomy" id="2018661"/>
    <lineage>
        <taxon>Eukaryota</taxon>
        <taxon>Metazoa</taxon>
        <taxon>Ecdysozoa</taxon>
        <taxon>Nematoda</taxon>
        <taxon>Chromadorea</taxon>
        <taxon>Rhabditida</taxon>
        <taxon>Rhabditina</taxon>
        <taxon>Rhabditomorpha</taxon>
        <taxon>Rhabditoidea</taxon>
        <taxon>Rhabditidae</taxon>
        <taxon>Diploscapter</taxon>
    </lineage>
</organism>
<dbReference type="OrthoDB" id="5801929at2759"/>
<evidence type="ECO:0000313" key="4">
    <source>
        <dbReference type="Proteomes" id="UP000218231"/>
    </source>
</evidence>
<name>A0A2A2KN99_9BILA</name>
<dbReference type="SUPFAM" id="SSF75011">
    <property type="entry name" value="3-carboxy-cis,cis-mucoante lactonizing enzyme"/>
    <property type="match status" value="1"/>
</dbReference>
<keyword evidence="4" id="KW-1185">Reference proteome</keyword>
<evidence type="ECO:0000313" key="3">
    <source>
        <dbReference type="EMBL" id="PAV75370.1"/>
    </source>
</evidence>
<dbReference type="EMBL" id="LIAE01008125">
    <property type="protein sequence ID" value="PAV75371.1"/>
    <property type="molecule type" value="Genomic_DNA"/>
</dbReference>
<comment type="caution">
    <text evidence="3">The sequence shown here is derived from an EMBL/GenBank/DDBJ whole genome shotgun (WGS) entry which is preliminary data.</text>
</comment>
<gene>
    <name evidence="3" type="ORF">WR25_14851</name>
</gene>
<protein>
    <submittedName>
        <fullName evidence="3">Uncharacterized protein</fullName>
    </submittedName>
</protein>
<dbReference type="PANTHER" id="PTHR23300">
    <property type="entry name" value="METHANETHIOL OXIDASE"/>
    <property type="match status" value="1"/>
</dbReference>
<dbReference type="PANTHER" id="PTHR23300:SF3">
    <property type="entry name" value="SELENIUM-BINDING PROTEIN-RELATED"/>
    <property type="match status" value="1"/>
</dbReference>
<dbReference type="InterPro" id="IPR008826">
    <property type="entry name" value="Se-bd"/>
</dbReference>
<evidence type="ECO:0000256" key="1">
    <source>
        <dbReference type="ARBA" id="ARBA00005606"/>
    </source>
</evidence>
<proteinExistence type="inferred from homology"/>
<dbReference type="EMBL" id="LIAE01008125">
    <property type="protein sequence ID" value="PAV75370.1"/>
    <property type="molecule type" value="Genomic_DNA"/>
</dbReference>
<reference evidence="3 4" key="1">
    <citation type="journal article" date="2017" name="Curr. Biol.">
        <title>Genome architecture and evolution of a unichromosomal asexual nematode.</title>
        <authorList>
            <person name="Fradin H."/>
            <person name="Zegar C."/>
            <person name="Gutwein M."/>
            <person name="Lucas J."/>
            <person name="Kovtun M."/>
            <person name="Corcoran D."/>
            <person name="Baugh L.R."/>
            <person name="Kiontke K."/>
            <person name="Gunsalus K."/>
            <person name="Fitch D.H."/>
            <person name="Piano F."/>
        </authorList>
    </citation>
    <scope>NUCLEOTIDE SEQUENCE [LARGE SCALE GENOMIC DNA]</scope>
    <source>
        <strain evidence="3">PF1309</strain>
    </source>
</reference>
<evidence type="ECO:0000256" key="2">
    <source>
        <dbReference type="ARBA" id="ARBA00023266"/>
    </source>
</evidence>
<dbReference type="Pfam" id="PF05694">
    <property type="entry name" value="SBP56"/>
    <property type="match status" value="1"/>
</dbReference>
<dbReference type="Proteomes" id="UP000218231">
    <property type="component" value="Unassembled WGS sequence"/>
</dbReference>
<sequence length="307" mass="34832">MGVCMSREEKIRELIANPPDGYLKSKEDERPPIANEHKTYDYEFYTNNCEKIAAVVLPHSIGYSPDRLAIVDLDEDSASYCQTIRNHLIVPCMSSNRIYIIGVDTKSAVYQMFVEKVIEPSELERRDLSFPYSVHVLPIKGAPIHISTLGDKDGHGKGEFVILDRNSWMLRNQPTEEEFTCFGGDFSLQTRRNILISGEWGHPKSIRSGFTISDLENVSASFGNRIHIWQISPSKLKQTIELDPAEGCLLTAVRYMFVAAWLHGTIWQFDIQDPFRVSLKTKISIGGLIASNPEIVIKKTTYMVFKI</sequence>